<dbReference type="STRING" id="83655.APT61_13755"/>
<dbReference type="Proteomes" id="UP000310719">
    <property type="component" value="Chromosome"/>
</dbReference>
<dbReference type="AlphaFoldDB" id="A0A4U9HQR2"/>
<evidence type="ECO:0000313" key="2">
    <source>
        <dbReference type="Proteomes" id="UP000310719"/>
    </source>
</evidence>
<dbReference type="EMBL" id="LR590464">
    <property type="protein sequence ID" value="VTP66758.1"/>
    <property type="molecule type" value="Genomic_DNA"/>
</dbReference>
<protein>
    <submittedName>
        <fullName evidence="1">Uncharacterized protein</fullName>
    </submittedName>
</protein>
<sequence length="93" mass="10580">MASCLFLKLKKRCAVKFEEDVMDEVWQEHQFEMEAVEEQTEEANRLAQKFELVAETFGTAIKLALTLPYGEAIQVLQDAIEDNPGYGRDPVKG</sequence>
<name>A0A4U9HQR2_9ENTR</name>
<reference evidence="1 2" key="1">
    <citation type="submission" date="2019-05" db="EMBL/GenBank/DDBJ databases">
        <authorList>
            <consortium name="Pathogen Informatics"/>
        </authorList>
    </citation>
    <scope>NUCLEOTIDE SEQUENCE [LARGE SCALE GENOMIC DNA]</scope>
    <source>
        <strain evidence="1 2">NCTC13032</strain>
    </source>
</reference>
<proteinExistence type="predicted"/>
<organism evidence="1 2">
    <name type="scientific">Leclercia adecarboxylata</name>
    <dbReference type="NCBI Taxonomy" id="83655"/>
    <lineage>
        <taxon>Bacteria</taxon>
        <taxon>Pseudomonadati</taxon>
        <taxon>Pseudomonadota</taxon>
        <taxon>Gammaproteobacteria</taxon>
        <taxon>Enterobacterales</taxon>
        <taxon>Enterobacteriaceae</taxon>
        <taxon>Leclercia</taxon>
    </lineage>
</organism>
<accession>A0A4U9HQR2</accession>
<gene>
    <name evidence="1" type="ORF">NCTC13032_02696</name>
</gene>
<evidence type="ECO:0000313" key="1">
    <source>
        <dbReference type="EMBL" id="VTP66758.1"/>
    </source>
</evidence>